<dbReference type="RefSeq" id="WP_243361279.1">
    <property type="nucleotide sequence ID" value="NZ_JALGBH010000002.1"/>
</dbReference>
<comment type="caution">
    <text evidence="2">The sequence shown here is derived from an EMBL/GenBank/DDBJ whole genome shotgun (WGS) entry which is preliminary data.</text>
</comment>
<dbReference type="Pfam" id="PF14121">
    <property type="entry name" value="Porin_10"/>
    <property type="match status" value="1"/>
</dbReference>
<evidence type="ECO:0000256" key="1">
    <source>
        <dbReference type="SAM" id="SignalP"/>
    </source>
</evidence>
<protein>
    <submittedName>
        <fullName evidence="2">Porin</fullName>
    </submittedName>
</protein>
<dbReference type="InterPro" id="IPR025631">
    <property type="entry name" value="Porin_10"/>
</dbReference>
<organism evidence="2 3">
    <name type="scientific">Pedobacter montanisoli</name>
    <dbReference type="NCBI Taxonomy" id="2923277"/>
    <lineage>
        <taxon>Bacteria</taxon>
        <taxon>Pseudomonadati</taxon>
        <taxon>Bacteroidota</taxon>
        <taxon>Sphingobacteriia</taxon>
        <taxon>Sphingobacteriales</taxon>
        <taxon>Sphingobacteriaceae</taxon>
        <taxon>Pedobacter</taxon>
    </lineage>
</organism>
<proteinExistence type="predicted"/>
<dbReference type="SUPFAM" id="SSF56935">
    <property type="entry name" value="Porins"/>
    <property type="match status" value="1"/>
</dbReference>
<feature type="chain" id="PRO_5046939104" evidence="1">
    <location>
        <begin position="23"/>
        <end position="666"/>
    </location>
</feature>
<evidence type="ECO:0000313" key="3">
    <source>
        <dbReference type="Proteomes" id="UP001165460"/>
    </source>
</evidence>
<accession>A0ABS9ZWE8</accession>
<name>A0ABS9ZWE8_9SPHI</name>
<dbReference type="EMBL" id="JALGBH010000002">
    <property type="protein sequence ID" value="MCJ0742633.1"/>
    <property type="molecule type" value="Genomic_DNA"/>
</dbReference>
<keyword evidence="1" id="KW-0732">Signal</keyword>
<feature type="signal peptide" evidence="1">
    <location>
        <begin position="1"/>
        <end position="22"/>
    </location>
</feature>
<keyword evidence="3" id="KW-1185">Reference proteome</keyword>
<dbReference type="Proteomes" id="UP001165460">
    <property type="component" value="Unassembled WGS sequence"/>
</dbReference>
<gene>
    <name evidence="2" type="ORF">MMF97_07920</name>
</gene>
<sequence length="666" mass="76319">MRKHIASIILLLLIISAGYVQAQDLKTSVGRNKELDSLRKQEEAGKDTVIFNSKYIRYTTLKLMRDSVQTIPLDTTLAGIQNFSPIKQPHMPTIGTGVLGLAAAPMLYAPLKNIGFDAGFHSLDFYKLTHDEVKFYRARSPFTSLNYTAASDNEQTLKIIHSQNIKRNWNFGANFNRIGANGFYTHQRGDDLNAAIFTWYQSPNKRYNLMADVIFNTLKAQENGSVVKGDIFAYEGDNLVSKKAEPVKLNTAKQLYRNTSIMIKQDYFVGRIDSTQTQNSQNILPTNKISYTLIYNTNSYNFKKDEEDEFKVLPTTARDLVFTNDTTFVKQLQNEFVYSFFLRSKSSSFIKNELKIDAGIRHNYYSFGQSVLKKDKTSFFDDRTTFQDLTLLGALGYRFSNKIDLNLDVQQIFQGKYAGDFLYEAKSNINLGDKAGKIIMDAYIQNKSPESIYTFYNSNYYNWDFRRDLDRTKTASFSFRYINALLGLDTKASYYLISNYTYFTQTAPNVISPTQESGNISLLQINLGKSTSLGSFHFDVYGVYQKTDYANILRTPEFYAFASIYKDQTFFKTLKTQIGFDVRYNSTYVAKSYAPAVAQFYNGDNVVFGSKPVADVWIKAGLRRANLFAKYEYVNQGVFSKGYYTVNQYPMPDRLFKVGVSWNFYD</sequence>
<evidence type="ECO:0000313" key="2">
    <source>
        <dbReference type="EMBL" id="MCJ0742633.1"/>
    </source>
</evidence>
<reference evidence="2" key="1">
    <citation type="submission" date="2022-03" db="EMBL/GenBank/DDBJ databases">
        <authorList>
            <person name="Woo C.Y."/>
        </authorList>
    </citation>
    <scope>NUCLEOTIDE SEQUENCE</scope>
    <source>
        <strain evidence="2">CYS-01</strain>
    </source>
</reference>